<dbReference type="AlphaFoldDB" id="A0A1H8YN88"/>
<gene>
    <name evidence="1" type="ORF">SAMN04489732_12975</name>
</gene>
<dbReference type="CDD" id="cd02440">
    <property type="entry name" value="AdoMet_MTases"/>
    <property type="match status" value="1"/>
</dbReference>
<proteinExistence type="predicted"/>
<dbReference type="InterPro" id="IPR029063">
    <property type="entry name" value="SAM-dependent_MTases_sf"/>
</dbReference>
<dbReference type="RefSeq" id="WP_091628451.1">
    <property type="nucleotide sequence ID" value="NZ_FOEF01000029.1"/>
</dbReference>
<keyword evidence="2" id="KW-1185">Reference proteome</keyword>
<name>A0A1H8YN88_9PSEU</name>
<evidence type="ECO:0000313" key="1">
    <source>
        <dbReference type="EMBL" id="SEP53650.1"/>
    </source>
</evidence>
<protein>
    <recommendedName>
        <fullName evidence="3">Methyltransferase small domain-containing protein</fullName>
    </recommendedName>
</protein>
<reference evidence="1 2" key="1">
    <citation type="submission" date="2016-10" db="EMBL/GenBank/DDBJ databases">
        <authorList>
            <person name="de Groot N.N."/>
        </authorList>
    </citation>
    <scope>NUCLEOTIDE SEQUENCE [LARGE SCALE GENOMIC DNA]</scope>
    <source>
        <strain evidence="1 2">DSM 44993</strain>
    </source>
</reference>
<evidence type="ECO:0000313" key="2">
    <source>
        <dbReference type="Proteomes" id="UP000198582"/>
    </source>
</evidence>
<dbReference type="Proteomes" id="UP000198582">
    <property type="component" value="Unassembled WGS sequence"/>
</dbReference>
<evidence type="ECO:0008006" key="3">
    <source>
        <dbReference type="Google" id="ProtNLM"/>
    </source>
</evidence>
<dbReference type="SUPFAM" id="SSF53335">
    <property type="entry name" value="S-adenosyl-L-methionine-dependent methyltransferases"/>
    <property type="match status" value="1"/>
</dbReference>
<dbReference type="PRINTS" id="PR00507">
    <property type="entry name" value="N12N6MTFRASE"/>
</dbReference>
<dbReference type="STRING" id="394193.SAMN04489732_12975"/>
<accession>A0A1H8YN88</accession>
<dbReference type="Gene3D" id="3.40.50.150">
    <property type="entry name" value="Vaccinia Virus protein VP39"/>
    <property type="match status" value="1"/>
</dbReference>
<dbReference type="OrthoDB" id="270332at2"/>
<sequence>MRTTLPVDDTVREILAESRIEGLYLHLPPRQLDRKVYTAVNAVLERMGGTWNRKAKAHLFTSDPAAAINAVLDGGTIAAVPKVIEAFFATPADLAEKIVTESDIVDLEAGAEVLEPSAGDGALVRAILAANPGVRVTAIEPNAERAAAIGGDPRVAVVCSTLEEFAETAPRGHFAACVMNPPFSIPGQPTVWINHVLTAWNMIAAEGQLLAIVPSGFTFRQDRQHENVRQLIAAYGGHEELPEDAFAESGTRVRTVLLHAHRTDITT</sequence>
<dbReference type="EMBL" id="FOEF01000029">
    <property type="protein sequence ID" value="SEP53650.1"/>
    <property type="molecule type" value="Genomic_DNA"/>
</dbReference>
<organism evidence="1 2">
    <name type="scientific">Amycolatopsis saalfeldensis</name>
    <dbReference type="NCBI Taxonomy" id="394193"/>
    <lineage>
        <taxon>Bacteria</taxon>
        <taxon>Bacillati</taxon>
        <taxon>Actinomycetota</taxon>
        <taxon>Actinomycetes</taxon>
        <taxon>Pseudonocardiales</taxon>
        <taxon>Pseudonocardiaceae</taxon>
        <taxon>Amycolatopsis</taxon>
    </lineage>
</organism>